<dbReference type="EMBL" id="CABFNP030001266">
    <property type="protein sequence ID" value="CAI6095545.1"/>
    <property type="molecule type" value="Genomic_DNA"/>
</dbReference>
<dbReference type="AlphaFoldDB" id="A0AA35ME98"/>
<evidence type="ECO:0000313" key="4">
    <source>
        <dbReference type="EMBL" id="CAI6095545.1"/>
    </source>
</evidence>
<accession>A0AA35ME98</accession>
<dbReference type="SUPFAM" id="SSF52540">
    <property type="entry name" value="P-loop containing nucleoside triphosphate hydrolases"/>
    <property type="match status" value="1"/>
</dbReference>
<proteinExistence type="predicted"/>
<dbReference type="InterPro" id="IPR038718">
    <property type="entry name" value="SNF2-like_sf"/>
</dbReference>
<dbReference type="Proteomes" id="UP001160390">
    <property type="component" value="Unassembled WGS sequence"/>
</dbReference>
<dbReference type="Gene3D" id="3.40.50.10810">
    <property type="entry name" value="Tandem AAA-ATPase domain"/>
    <property type="match status" value="1"/>
</dbReference>
<protein>
    <recommendedName>
        <fullName evidence="3">SNF2 N-terminal domain-containing protein</fullName>
    </recommendedName>
</protein>
<evidence type="ECO:0000259" key="3">
    <source>
        <dbReference type="Pfam" id="PF00176"/>
    </source>
</evidence>
<gene>
    <name evidence="4" type="ORF">CCHLO57077_00005150</name>
</gene>
<reference evidence="4" key="1">
    <citation type="submission" date="2023-01" db="EMBL/GenBank/DDBJ databases">
        <authorList>
            <person name="Piombo E."/>
        </authorList>
    </citation>
    <scope>NUCLEOTIDE SEQUENCE</scope>
</reference>
<evidence type="ECO:0000256" key="2">
    <source>
        <dbReference type="ARBA" id="ARBA00022840"/>
    </source>
</evidence>
<keyword evidence="2" id="KW-0067">ATP-binding</keyword>
<keyword evidence="1" id="KW-0547">Nucleotide-binding</keyword>
<evidence type="ECO:0000256" key="1">
    <source>
        <dbReference type="ARBA" id="ARBA00022741"/>
    </source>
</evidence>
<comment type="caution">
    <text evidence="4">The sequence shown here is derived from an EMBL/GenBank/DDBJ whole genome shotgun (WGS) entry which is preliminary data.</text>
</comment>
<feature type="domain" description="SNF2 N-terminal" evidence="3">
    <location>
        <begin position="63"/>
        <end position="199"/>
    </location>
</feature>
<dbReference type="Pfam" id="PF00176">
    <property type="entry name" value="SNF2-rel_dom"/>
    <property type="match status" value="1"/>
</dbReference>
<name>A0AA35ME98_9HYPO</name>
<evidence type="ECO:0000313" key="5">
    <source>
        <dbReference type="Proteomes" id="UP001160390"/>
    </source>
</evidence>
<sequence length="385" mass="43399">MDVVITTHGFLRQRFIDSRDYKSWFWLKDLVPSKYIAVPGYSHRQTTSLPFDKSGSQWEPSSIAVTFYIIPTLHSSWYERANKRFHVILVDESQHAKRVDSLFNQSIRSLPYRHAVLLSGTPLHNTWKDVCGQMALLPGGQAFLDVKRGFYNTPQKAVDDPNSPANMFMRILLSATIIARPKSTLDLPPMARHTVQVDFAGCWAQLETIRGLVTSSKRLLSQAAGLGDSRDSRWLKTRAFQKLMRAQQHAACPLTVHAAKLPAATVIKFERYLVAKEIPQGTSLNHLTEAHYVEFRAFWEVNGNVANIVGNPNDNNVVQSHGDTQEGFQYANDQNDGDTRSNPSFTAEWKSNLRHADSRDVFSPRATSIVETVRGITTNYPGERG</sequence>
<organism evidence="4 5">
    <name type="scientific">Clonostachys chloroleuca</name>
    <dbReference type="NCBI Taxonomy" id="1926264"/>
    <lineage>
        <taxon>Eukaryota</taxon>
        <taxon>Fungi</taxon>
        <taxon>Dikarya</taxon>
        <taxon>Ascomycota</taxon>
        <taxon>Pezizomycotina</taxon>
        <taxon>Sordariomycetes</taxon>
        <taxon>Hypocreomycetidae</taxon>
        <taxon>Hypocreales</taxon>
        <taxon>Bionectriaceae</taxon>
        <taxon>Clonostachys</taxon>
    </lineage>
</organism>
<keyword evidence="5" id="KW-1185">Reference proteome</keyword>
<dbReference type="InterPro" id="IPR027417">
    <property type="entry name" value="P-loop_NTPase"/>
</dbReference>
<dbReference type="InterPro" id="IPR000330">
    <property type="entry name" value="SNF2_N"/>
</dbReference>
<dbReference type="GO" id="GO:0005524">
    <property type="term" value="F:ATP binding"/>
    <property type="evidence" value="ECO:0007669"/>
    <property type="project" value="InterPro"/>
</dbReference>